<dbReference type="PROSITE" id="PS50987">
    <property type="entry name" value="HTH_ARSR_2"/>
    <property type="match status" value="1"/>
</dbReference>
<evidence type="ECO:0000313" key="5">
    <source>
        <dbReference type="EMBL" id="UPM44793.1"/>
    </source>
</evidence>
<gene>
    <name evidence="5" type="ORF">MW046_15455</name>
</gene>
<feature type="domain" description="HTH arsR-type" evidence="4">
    <location>
        <begin position="6"/>
        <end position="102"/>
    </location>
</feature>
<reference evidence="5" key="1">
    <citation type="submission" date="2022-04" db="EMBL/GenBank/DDBJ databases">
        <title>Halocatena sp. nov., isolated from a salt lake.</title>
        <authorList>
            <person name="Cui H.-L."/>
        </authorList>
    </citation>
    <scope>NUCLEOTIDE SEQUENCE</scope>
    <source>
        <strain evidence="5">AD-1</strain>
        <plasmid evidence="5">unnamed2</plasmid>
    </source>
</reference>
<dbReference type="GO" id="GO:0003700">
    <property type="term" value="F:DNA-binding transcription factor activity"/>
    <property type="evidence" value="ECO:0007669"/>
    <property type="project" value="InterPro"/>
</dbReference>
<dbReference type="Proteomes" id="UP000831768">
    <property type="component" value="Plasmid unnamed2"/>
</dbReference>
<dbReference type="Pfam" id="PF12840">
    <property type="entry name" value="HTH_20"/>
    <property type="match status" value="1"/>
</dbReference>
<dbReference type="KEGG" id="haad:MW046_15455"/>
<dbReference type="GeneID" id="71929472"/>
<dbReference type="Gene3D" id="1.10.10.10">
    <property type="entry name" value="Winged helix-like DNA-binding domain superfamily/Winged helix DNA-binding domain"/>
    <property type="match status" value="1"/>
</dbReference>
<dbReference type="AlphaFoldDB" id="A0A8U0AA13"/>
<geneLocation type="plasmid" evidence="5 6">
    <name>unnamed2</name>
</geneLocation>
<dbReference type="PRINTS" id="PR00778">
    <property type="entry name" value="HTHARSR"/>
</dbReference>
<dbReference type="PANTHER" id="PTHR33154">
    <property type="entry name" value="TRANSCRIPTIONAL REGULATOR, ARSR FAMILY"/>
    <property type="match status" value="1"/>
</dbReference>
<dbReference type="CDD" id="cd00090">
    <property type="entry name" value="HTH_ARSR"/>
    <property type="match status" value="1"/>
</dbReference>
<dbReference type="InterPro" id="IPR011991">
    <property type="entry name" value="ArsR-like_HTH"/>
</dbReference>
<dbReference type="InterPro" id="IPR051081">
    <property type="entry name" value="HTH_MetalResp_TranReg"/>
</dbReference>
<evidence type="ECO:0000256" key="3">
    <source>
        <dbReference type="ARBA" id="ARBA00023163"/>
    </source>
</evidence>
<dbReference type="InterPro" id="IPR036390">
    <property type="entry name" value="WH_DNA-bd_sf"/>
</dbReference>
<keyword evidence="1" id="KW-0805">Transcription regulation</keyword>
<dbReference type="SUPFAM" id="SSF46785">
    <property type="entry name" value="Winged helix' DNA-binding domain"/>
    <property type="match status" value="1"/>
</dbReference>
<evidence type="ECO:0000313" key="6">
    <source>
        <dbReference type="Proteomes" id="UP000831768"/>
    </source>
</evidence>
<evidence type="ECO:0000256" key="2">
    <source>
        <dbReference type="ARBA" id="ARBA00023125"/>
    </source>
</evidence>
<dbReference type="RefSeq" id="WP_247995447.1">
    <property type="nucleotide sequence ID" value="NZ_CP096021.1"/>
</dbReference>
<proteinExistence type="predicted"/>
<dbReference type="NCBIfam" id="NF033788">
    <property type="entry name" value="HTH_metalloreg"/>
    <property type="match status" value="1"/>
</dbReference>
<keyword evidence="6" id="KW-1185">Reference proteome</keyword>
<evidence type="ECO:0000259" key="4">
    <source>
        <dbReference type="PROSITE" id="PS50987"/>
    </source>
</evidence>
<evidence type="ECO:0000256" key="1">
    <source>
        <dbReference type="ARBA" id="ARBA00023015"/>
    </source>
</evidence>
<keyword evidence="3" id="KW-0804">Transcription</keyword>
<name>A0A8U0AA13_9EURY</name>
<keyword evidence="5" id="KW-0614">Plasmid</keyword>
<sequence length="134" mass="15158">MRLLQSNEDVNDARATIFRALGDPNRLRIFQTLAEADEPLNVTAICDRTDLEANLVSHHLQCLKNCQPVDSERDGRQKFYEVSRSEAVEMVALADECIRQNIESILGCDIVTQTDDRVEQRSTSSRMQSGDDDD</sequence>
<organism evidence="5 6">
    <name type="scientific">Halocatena salina</name>
    <dbReference type="NCBI Taxonomy" id="2934340"/>
    <lineage>
        <taxon>Archaea</taxon>
        <taxon>Methanobacteriati</taxon>
        <taxon>Methanobacteriota</taxon>
        <taxon>Stenosarchaea group</taxon>
        <taxon>Halobacteria</taxon>
        <taxon>Halobacteriales</taxon>
        <taxon>Natronomonadaceae</taxon>
        <taxon>Halocatena</taxon>
    </lineage>
</organism>
<protein>
    <submittedName>
        <fullName evidence="5">Metalloregulator ArsR/SmtB family transcription factor</fullName>
    </submittedName>
</protein>
<accession>A0A8U0AA13</accession>
<dbReference type="InterPro" id="IPR036388">
    <property type="entry name" value="WH-like_DNA-bd_sf"/>
</dbReference>
<dbReference type="PANTHER" id="PTHR33154:SF33">
    <property type="entry name" value="TRANSCRIPTIONAL REPRESSOR SDPR"/>
    <property type="match status" value="1"/>
</dbReference>
<dbReference type="GO" id="GO:0003677">
    <property type="term" value="F:DNA binding"/>
    <property type="evidence" value="ECO:0007669"/>
    <property type="project" value="UniProtKB-KW"/>
</dbReference>
<dbReference type="SMART" id="SM00418">
    <property type="entry name" value="HTH_ARSR"/>
    <property type="match status" value="1"/>
</dbReference>
<dbReference type="InterPro" id="IPR001845">
    <property type="entry name" value="HTH_ArsR_DNA-bd_dom"/>
</dbReference>
<dbReference type="EMBL" id="CP096021">
    <property type="protein sequence ID" value="UPM44793.1"/>
    <property type="molecule type" value="Genomic_DNA"/>
</dbReference>
<keyword evidence="2" id="KW-0238">DNA-binding</keyword>